<keyword evidence="3" id="KW-1185">Reference proteome</keyword>
<dbReference type="Proteomes" id="UP001472677">
    <property type="component" value="Unassembled WGS sequence"/>
</dbReference>
<dbReference type="InterPro" id="IPR002156">
    <property type="entry name" value="RNaseH_domain"/>
</dbReference>
<reference evidence="2 3" key="1">
    <citation type="journal article" date="2024" name="G3 (Bethesda)">
        <title>Genome assembly of Hibiscus sabdariffa L. provides insights into metabolisms of medicinal natural products.</title>
        <authorList>
            <person name="Kim T."/>
        </authorList>
    </citation>
    <scope>NUCLEOTIDE SEQUENCE [LARGE SCALE GENOMIC DNA]</scope>
    <source>
        <strain evidence="2">TK-2024</strain>
        <tissue evidence="2">Old leaves</tissue>
    </source>
</reference>
<evidence type="ECO:0000313" key="3">
    <source>
        <dbReference type="Proteomes" id="UP001472677"/>
    </source>
</evidence>
<organism evidence="2 3">
    <name type="scientific">Hibiscus sabdariffa</name>
    <name type="common">roselle</name>
    <dbReference type="NCBI Taxonomy" id="183260"/>
    <lineage>
        <taxon>Eukaryota</taxon>
        <taxon>Viridiplantae</taxon>
        <taxon>Streptophyta</taxon>
        <taxon>Embryophyta</taxon>
        <taxon>Tracheophyta</taxon>
        <taxon>Spermatophyta</taxon>
        <taxon>Magnoliopsida</taxon>
        <taxon>eudicotyledons</taxon>
        <taxon>Gunneridae</taxon>
        <taxon>Pentapetalae</taxon>
        <taxon>rosids</taxon>
        <taxon>malvids</taxon>
        <taxon>Malvales</taxon>
        <taxon>Malvaceae</taxon>
        <taxon>Malvoideae</taxon>
        <taxon>Hibiscus</taxon>
    </lineage>
</organism>
<proteinExistence type="predicted"/>
<dbReference type="Pfam" id="PF13456">
    <property type="entry name" value="RVT_3"/>
    <property type="match status" value="1"/>
</dbReference>
<evidence type="ECO:0000313" key="2">
    <source>
        <dbReference type="EMBL" id="KAK8497603.1"/>
    </source>
</evidence>
<evidence type="ECO:0000259" key="1">
    <source>
        <dbReference type="Pfam" id="PF13456"/>
    </source>
</evidence>
<gene>
    <name evidence="2" type="ORF">V6N12_066957</name>
</gene>
<accession>A0ABR2AUU9</accession>
<protein>
    <recommendedName>
        <fullName evidence="1">RNase H type-1 domain-containing protein</fullName>
    </recommendedName>
</protein>
<comment type="caution">
    <text evidence="2">The sequence shown here is derived from an EMBL/GenBank/DDBJ whole genome shotgun (WGS) entry which is preliminary data.</text>
</comment>
<sequence>MESWEEFCQLPTKDWILANLSNPSKFVANVPKWELLFAYLFWNIWKRQNERVFDLVLIHQETILQQSIRMVEVGTSPTSILHVVGNQLPARPHRDVCWSKPPSDCLEAFNLIMKPSTSGGCSMLIPYIMELLARTWNVRVTHVVRERNVLADSIVKLVLHDDFIVHRFFEPPVSCVRVLLMDAATGGLLDNG</sequence>
<feature type="domain" description="RNase H type-1" evidence="1">
    <location>
        <begin position="103"/>
        <end position="156"/>
    </location>
</feature>
<name>A0ABR2AUU9_9ROSI</name>
<dbReference type="EMBL" id="JBBPBM010000303">
    <property type="protein sequence ID" value="KAK8497603.1"/>
    <property type="molecule type" value="Genomic_DNA"/>
</dbReference>